<protein>
    <submittedName>
        <fullName evidence="2">Uncharacterized protein</fullName>
    </submittedName>
</protein>
<feature type="region of interest" description="Disordered" evidence="1">
    <location>
        <begin position="1"/>
        <end position="93"/>
    </location>
</feature>
<evidence type="ECO:0000313" key="2">
    <source>
        <dbReference type="EMBL" id="CAK9142300.1"/>
    </source>
</evidence>
<dbReference type="AlphaFoldDB" id="A0ABC8RC88"/>
<name>A0ABC8RC88_9AQUA</name>
<keyword evidence="3" id="KW-1185">Reference proteome</keyword>
<feature type="compositionally biased region" description="Basic and acidic residues" evidence="1">
    <location>
        <begin position="12"/>
        <end position="28"/>
    </location>
</feature>
<proteinExistence type="predicted"/>
<dbReference type="Proteomes" id="UP001642360">
    <property type="component" value="Unassembled WGS sequence"/>
</dbReference>
<sequence length="122" mass="12398">NSGNKPQATESSKGKIREAGKRTSKRDSVGGSTRKNPIGFRVKSSEALFSKRMTPGAAKGEVKGDTSKPRDKGSASGGREALGSADRGRDVLGRGKANLTLGTVPGARGSCGDASCFVEGGS</sequence>
<feature type="compositionally biased region" description="Polar residues" evidence="1">
    <location>
        <begin position="1"/>
        <end position="11"/>
    </location>
</feature>
<dbReference type="EMBL" id="CAUOFW020001218">
    <property type="protein sequence ID" value="CAK9142300.1"/>
    <property type="molecule type" value="Genomic_DNA"/>
</dbReference>
<gene>
    <name evidence="2" type="ORF">ILEXP_LOCUS9971</name>
</gene>
<organism evidence="2 3">
    <name type="scientific">Ilex paraguariensis</name>
    <name type="common">yerba mate</name>
    <dbReference type="NCBI Taxonomy" id="185542"/>
    <lineage>
        <taxon>Eukaryota</taxon>
        <taxon>Viridiplantae</taxon>
        <taxon>Streptophyta</taxon>
        <taxon>Embryophyta</taxon>
        <taxon>Tracheophyta</taxon>
        <taxon>Spermatophyta</taxon>
        <taxon>Magnoliopsida</taxon>
        <taxon>eudicotyledons</taxon>
        <taxon>Gunneridae</taxon>
        <taxon>Pentapetalae</taxon>
        <taxon>asterids</taxon>
        <taxon>campanulids</taxon>
        <taxon>Aquifoliales</taxon>
        <taxon>Aquifoliaceae</taxon>
        <taxon>Ilex</taxon>
    </lineage>
</organism>
<evidence type="ECO:0000256" key="1">
    <source>
        <dbReference type="SAM" id="MobiDB-lite"/>
    </source>
</evidence>
<reference evidence="2 3" key="1">
    <citation type="submission" date="2024-02" db="EMBL/GenBank/DDBJ databases">
        <authorList>
            <person name="Vignale AGUSTIN F."/>
            <person name="Sosa J E."/>
            <person name="Modenutti C."/>
        </authorList>
    </citation>
    <scope>NUCLEOTIDE SEQUENCE [LARGE SCALE GENOMIC DNA]</scope>
</reference>
<accession>A0ABC8RC88</accession>
<feature type="non-terminal residue" evidence="2">
    <location>
        <position position="1"/>
    </location>
</feature>
<comment type="caution">
    <text evidence="2">The sequence shown here is derived from an EMBL/GenBank/DDBJ whole genome shotgun (WGS) entry which is preliminary data.</text>
</comment>
<feature type="compositionally biased region" description="Basic and acidic residues" evidence="1">
    <location>
        <begin position="60"/>
        <end position="73"/>
    </location>
</feature>
<evidence type="ECO:0000313" key="3">
    <source>
        <dbReference type="Proteomes" id="UP001642360"/>
    </source>
</evidence>